<protein>
    <submittedName>
        <fullName evidence="2">Uncharacterized protein</fullName>
    </submittedName>
</protein>
<reference evidence="2" key="1">
    <citation type="submission" date="2022-01" db="EMBL/GenBank/DDBJ databases">
        <title>Genome sequence and assembly of Parabukholderia sp. RG36.</title>
        <authorList>
            <person name="Chhetri G."/>
        </authorList>
    </citation>
    <scope>NUCLEOTIDE SEQUENCE</scope>
    <source>
        <strain evidence="2">RG36</strain>
    </source>
</reference>
<dbReference type="AlphaFoldDB" id="A0A9X1UHC3"/>
<sequence length="346" mass="38605">MTLQVDLPDGELIECTRLARAIALARLTKQGLTGIACVVGKVMKIQLSPRAVVGQTGAITVDSEADSVSVRFRQRYTPAGHPGVDPRLIQSGRPSGLLIIDEQSNAVDLFAEARADQGPMSLPYKLTDEDRALLVRLLPDLPQLQAPVTLEAREAFLDAYRAHPDRAGWEPELLSLFDPDVERGRLDDLSLKCQQELRDDFIEQRFAAFNSDHSRAKLLVAGAFIPRQMVLDYLKQRHDMVPVPRRPDEGVSTQTAVLASTQSDVRSAVPEKVPSQDGRSSKDKMREEGLDPTDVYEYHKQLVGKARTKRTAEYFEVSGSLVRRKIRQYKERSQPASPFPVPVNKK</sequence>
<dbReference type="EMBL" id="JAKLJA010000024">
    <property type="protein sequence ID" value="MCG5076479.1"/>
    <property type="molecule type" value="Genomic_DNA"/>
</dbReference>
<keyword evidence="3" id="KW-1185">Reference proteome</keyword>
<gene>
    <name evidence="2" type="ORF">L5014_24430</name>
</gene>
<feature type="compositionally biased region" description="Basic and acidic residues" evidence="1">
    <location>
        <begin position="279"/>
        <end position="289"/>
    </location>
</feature>
<accession>A0A9X1UHC3</accession>
<organism evidence="2 3">
    <name type="scientific">Paraburkholderia tagetis</name>
    <dbReference type="NCBI Taxonomy" id="2913261"/>
    <lineage>
        <taxon>Bacteria</taxon>
        <taxon>Pseudomonadati</taxon>
        <taxon>Pseudomonadota</taxon>
        <taxon>Betaproteobacteria</taxon>
        <taxon>Burkholderiales</taxon>
        <taxon>Burkholderiaceae</taxon>
        <taxon>Paraburkholderia</taxon>
    </lineage>
</organism>
<dbReference type="Proteomes" id="UP001139308">
    <property type="component" value="Unassembled WGS sequence"/>
</dbReference>
<evidence type="ECO:0000313" key="2">
    <source>
        <dbReference type="EMBL" id="MCG5076479.1"/>
    </source>
</evidence>
<evidence type="ECO:0000256" key="1">
    <source>
        <dbReference type="SAM" id="MobiDB-lite"/>
    </source>
</evidence>
<feature type="region of interest" description="Disordered" evidence="1">
    <location>
        <begin position="259"/>
        <end position="293"/>
    </location>
</feature>
<evidence type="ECO:0000313" key="3">
    <source>
        <dbReference type="Proteomes" id="UP001139308"/>
    </source>
</evidence>
<dbReference type="RefSeq" id="WP_238466387.1">
    <property type="nucleotide sequence ID" value="NZ_JAKLJA010000024.1"/>
</dbReference>
<comment type="caution">
    <text evidence="2">The sequence shown here is derived from an EMBL/GenBank/DDBJ whole genome shotgun (WGS) entry which is preliminary data.</text>
</comment>
<name>A0A9X1UHC3_9BURK</name>
<proteinExistence type="predicted"/>